<evidence type="ECO:0000313" key="1">
    <source>
        <dbReference type="EMBL" id="KKU33247.1"/>
    </source>
</evidence>
<reference evidence="1 2" key="1">
    <citation type="journal article" date="2015" name="Nature">
        <title>rRNA introns, odd ribosomes, and small enigmatic genomes across a large radiation of phyla.</title>
        <authorList>
            <person name="Brown C.T."/>
            <person name="Hug L.A."/>
            <person name="Thomas B.C."/>
            <person name="Sharon I."/>
            <person name="Castelle C.J."/>
            <person name="Singh A."/>
            <person name="Wilkins M.J."/>
            <person name="Williams K.H."/>
            <person name="Banfield J.F."/>
        </authorList>
    </citation>
    <scope>NUCLEOTIDE SEQUENCE [LARGE SCALE GENOMIC DNA]</scope>
</reference>
<gene>
    <name evidence="1" type="ORF">UX47_C0005G0049</name>
</gene>
<evidence type="ECO:0000313" key="2">
    <source>
        <dbReference type="Proteomes" id="UP000034794"/>
    </source>
</evidence>
<accession>A0A0G1PKP2</accession>
<dbReference type="AlphaFoldDB" id="A0A0G1PKP2"/>
<proteinExistence type="predicted"/>
<comment type="caution">
    <text evidence="1">The sequence shown here is derived from an EMBL/GenBank/DDBJ whole genome shotgun (WGS) entry which is preliminary data.</text>
</comment>
<sequence length="93" mass="10680">MKGIISFAVLIFVIFWIWNHVISPPKFTGFYYPNAGELSVYKQSPELDSLEECREWVEDISGGRTDQNFDYECGKNCRLSEAGGIYICNETLE</sequence>
<protein>
    <submittedName>
        <fullName evidence="1">Uncharacterized protein</fullName>
    </submittedName>
</protein>
<organism evidence="1 2">
    <name type="scientific">Candidatus Collierbacteria bacterium GW2011_GWA2_46_26</name>
    <dbReference type="NCBI Taxonomy" id="1618381"/>
    <lineage>
        <taxon>Bacteria</taxon>
        <taxon>Candidatus Collieribacteriota</taxon>
    </lineage>
</organism>
<dbReference type="Proteomes" id="UP000034794">
    <property type="component" value="Unassembled WGS sequence"/>
</dbReference>
<dbReference type="EMBL" id="LCMI01000005">
    <property type="protein sequence ID" value="KKU33247.1"/>
    <property type="molecule type" value="Genomic_DNA"/>
</dbReference>
<name>A0A0G1PKP2_9BACT</name>